<evidence type="ECO:0000259" key="8">
    <source>
        <dbReference type="PROSITE" id="PS50850"/>
    </source>
</evidence>
<evidence type="ECO:0000313" key="10">
    <source>
        <dbReference type="Proteomes" id="UP000641386"/>
    </source>
</evidence>
<dbReference type="Pfam" id="PF07690">
    <property type="entry name" value="MFS_1"/>
    <property type="match status" value="1"/>
</dbReference>
<evidence type="ECO:0000256" key="4">
    <source>
        <dbReference type="ARBA" id="ARBA00022692"/>
    </source>
</evidence>
<comment type="subcellular location">
    <subcellularLocation>
        <location evidence="1">Cell membrane</location>
        <topology evidence="1">Multi-pass membrane protein</topology>
    </subcellularLocation>
</comment>
<gene>
    <name evidence="9" type="ORF">GCM10014715_22200</name>
</gene>
<dbReference type="EMBL" id="BNBC01000008">
    <property type="protein sequence ID" value="GHE68135.1"/>
    <property type="molecule type" value="Genomic_DNA"/>
</dbReference>
<feature type="transmembrane region" description="Helical" evidence="7">
    <location>
        <begin position="137"/>
        <end position="160"/>
    </location>
</feature>
<dbReference type="InterPro" id="IPR011701">
    <property type="entry name" value="MFS"/>
</dbReference>
<dbReference type="SUPFAM" id="SSF103473">
    <property type="entry name" value="MFS general substrate transporter"/>
    <property type="match status" value="1"/>
</dbReference>
<name>A0A918ZU18_9ACTN</name>
<evidence type="ECO:0000256" key="6">
    <source>
        <dbReference type="ARBA" id="ARBA00023136"/>
    </source>
</evidence>
<dbReference type="PANTHER" id="PTHR23517">
    <property type="entry name" value="RESISTANCE PROTEIN MDTM, PUTATIVE-RELATED-RELATED"/>
    <property type="match status" value="1"/>
</dbReference>
<dbReference type="Gene3D" id="1.20.1250.20">
    <property type="entry name" value="MFS general substrate transporter like domains"/>
    <property type="match status" value="1"/>
</dbReference>
<evidence type="ECO:0000256" key="2">
    <source>
        <dbReference type="ARBA" id="ARBA00022448"/>
    </source>
</evidence>
<reference evidence="9" key="2">
    <citation type="submission" date="2020-09" db="EMBL/GenBank/DDBJ databases">
        <authorList>
            <person name="Sun Q."/>
            <person name="Ohkuma M."/>
        </authorList>
    </citation>
    <scope>NUCLEOTIDE SEQUENCE</scope>
    <source>
        <strain evidence="9">JCM 3302</strain>
    </source>
</reference>
<feature type="transmembrane region" description="Helical" evidence="7">
    <location>
        <begin position="291"/>
        <end position="308"/>
    </location>
</feature>
<feature type="transmembrane region" description="Helical" evidence="7">
    <location>
        <begin position="314"/>
        <end position="332"/>
    </location>
</feature>
<feature type="transmembrane region" description="Helical" evidence="7">
    <location>
        <begin position="103"/>
        <end position="125"/>
    </location>
</feature>
<feature type="transmembrane region" description="Helical" evidence="7">
    <location>
        <begin position="79"/>
        <end position="97"/>
    </location>
</feature>
<keyword evidence="5 7" id="KW-1133">Transmembrane helix</keyword>
<dbReference type="AlphaFoldDB" id="A0A918ZU18"/>
<feature type="transmembrane region" description="Helical" evidence="7">
    <location>
        <begin position="352"/>
        <end position="372"/>
    </location>
</feature>
<dbReference type="PANTHER" id="PTHR23517:SF13">
    <property type="entry name" value="MAJOR FACILITATOR SUPERFAMILY MFS_1"/>
    <property type="match status" value="1"/>
</dbReference>
<keyword evidence="4 7" id="KW-0812">Transmembrane</keyword>
<sequence length="429" mass="43684">MSVPEEPGRSQGPFLTVATALFLLLAGANLPTPLYAVYQQRFGFSAEVLTLVFATYAVVLVPTLLVFGRLSDRLGRRRVIVAGLGAAAVAAALFAAAEGTAWLFAARAMQGLALGMVSGGANAGLVELEPRHDARRAALLATLAQTGGCAAGPLAAGMLAQWAPAPRTLCFLVGLTATVAIALGVLAIPEPARGTRDRVTEPARGRRSRRRIQRPGVPRAIRGSFARVALTAAVVWAVAALFLSVVPSYVGSLLGTHDLALLGAITAVMLAASCAAQLASRSGIRPATSQAGGLILLAAGLLALVAAFPAHSLALVLVGAVLAGCGHGAGFLGAQGELNRCVPGDRRGEVTAAFYTCVYTGVAVTSIGVGLIARAVSLSAAVALFAAVIGATALATACRHLRARRRHLDVAARGHGLPLPDTCRSNTPQ</sequence>
<dbReference type="GO" id="GO:0022857">
    <property type="term" value="F:transmembrane transporter activity"/>
    <property type="evidence" value="ECO:0007669"/>
    <property type="project" value="InterPro"/>
</dbReference>
<organism evidence="9 10">
    <name type="scientific">Streptomyces spiralis</name>
    <dbReference type="NCBI Taxonomy" id="66376"/>
    <lineage>
        <taxon>Bacteria</taxon>
        <taxon>Bacillati</taxon>
        <taxon>Actinomycetota</taxon>
        <taxon>Actinomycetes</taxon>
        <taxon>Kitasatosporales</taxon>
        <taxon>Streptomycetaceae</taxon>
        <taxon>Streptomyces</taxon>
    </lineage>
</organism>
<dbReference type="InterPro" id="IPR036259">
    <property type="entry name" value="MFS_trans_sf"/>
</dbReference>
<comment type="caution">
    <text evidence="9">The sequence shown here is derived from an EMBL/GenBank/DDBJ whole genome shotgun (WGS) entry which is preliminary data.</text>
</comment>
<dbReference type="InterPro" id="IPR050171">
    <property type="entry name" value="MFS_Transporters"/>
</dbReference>
<dbReference type="GO" id="GO:0005886">
    <property type="term" value="C:plasma membrane"/>
    <property type="evidence" value="ECO:0007669"/>
    <property type="project" value="UniProtKB-SubCell"/>
</dbReference>
<keyword evidence="10" id="KW-1185">Reference proteome</keyword>
<dbReference type="PROSITE" id="PS50850">
    <property type="entry name" value="MFS"/>
    <property type="match status" value="1"/>
</dbReference>
<keyword evidence="6 7" id="KW-0472">Membrane</keyword>
<evidence type="ECO:0000256" key="3">
    <source>
        <dbReference type="ARBA" id="ARBA00022475"/>
    </source>
</evidence>
<evidence type="ECO:0000313" key="9">
    <source>
        <dbReference type="EMBL" id="GHE68135.1"/>
    </source>
</evidence>
<feature type="transmembrane region" description="Helical" evidence="7">
    <location>
        <begin position="259"/>
        <end position="279"/>
    </location>
</feature>
<protein>
    <submittedName>
        <fullName evidence="9">MFS transporter</fullName>
    </submittedName>
</protein>
<evidence type="ECO:0000256" key="5">
    <source>
        <dbReference type="ARBA" id="ARBA00022989"/>
    </source>
</evidence>
<dbReference type="Proteomes" id="UP000641386">
    <property type="component" value="Unassembled WGS sequence"/>
</dbReference>
<feature type="domain" description="Major facilitator superfamily (MFS) profile" evidence="8">
    <location>
        <begin position="13"/>
        <end position="404"/>
    </location>
</feature>
<reference evidence="9" key="1">
    <citation type="journal article" date="2014" name="Int. J. Syst. Evol. Microbiol.">
        <title>Complete genome sequence of Corynebacterium casei LMG S-19264T (=DSM 44701T), isolated from a smear-ripened cheese.</title>
        <authorList>
            <consortium name="US DOE Joint Genome Institute (JGI-PGF)"/>
            <person name="Walter F."/>
            <person name="Albersmeier A."/>
            <person name="Kalinowski J."/>
            <person name="Ruckert C."/>
        </authorList>
    </citation>
    <scope>NUCLEOTIDE SEQUENCE</scope>
    <source>
        <strain evidence="9">JCM 3302</strain>
    </source>
</reference>
<evidence type="ECO:0000256" key="7">
    <source>
        <dbReference type="SAM" id="Phobius"/>
    </source>
</evidence>
<feature type="transmembrane region" description="Helical" evidence="7">
    <location>
        <begin position="228"/>
        <end position="247"/>
    </location>
</feature>
<feature type="transmembrane region" description="Helical" evidence="7">
    <location>
        <begin position="166"/>
        <end position="188"/>
    </location>
</feature>
<keyword evidence="2" id="KW-0813">Transport</keyword>
<evidence type="ECO:0000256" key="1">
    <source>
        <dbReference type="ARBA" id="ARBA00004651"/>
    </source>
</evidence>
<feature type="transmembrane region" description="Helical" evidence="7">
    <location>
        <begin position="46"/>
        <end position="67"/>
    </location>
</feature>
<proteinExistence type="predicted"/>
<dbReference type="InterPro" id="IPR020846">
    <property type="entry name" value="MFS_dom"/>
</dbReference>
<accession>A0A918ZU18</accession>
<keyword evidence="3" id="KW-1003">Cell membrane</keyword>
<feature type="transmembrane region" description="Helical" evidence="7">
    <location>
        <begin position="378"/>
        <end position="398"/>
    </location>
</feature>